<dbReference type="AlphaFoldDB" id="A0A498DEL3"/>
<dbReference type="GO" id="GO:0006281">
    <property type="term" value="P:DNA repair"/>
    <property type="evidence" value="ECO:0007669"/>
    <property type="project" value="InterPro"/>
</dbReference>
<dbReference type="Proteomes" id="UP000270219">
    <property type="component" value="Unassembled WGS sequence"/>
</dbReference>
<keyword evidence="3" id="KW-1185">Reference proteome</keyword>
<dbReference type="EMBL" id="RCHR01000001">
    <property type="protein sequence ID" value="RLL48526.1"/>
    <property type="molecule type" value="Genomic_DNA"/>
</dbReference>
<protein>
    <submittedName>
        <fullName evidence="2">ComEA family DNA-binding protein</fullName>
    </submittedName>
</protein>
<dbReference type="SMART" id="SM00278">
    <property type="entry name" value="HhH1"/>
    <property type="match status" value="2"/>
</dbReference>
<dbReference type="InterPro" id="IPR010994">
    <property type="entry name" value="RuvA_2-like"/>
</dbReference>
<dbReference type="InterPro" id="IPR003583">
    <property type="entry name" value="Hlx-hairpin-Hlx_DNA-bd_motif"/>
</dbReference>
<dbReference type="GO" id="GO:0015628">
    <property type="term" value="P:protein secretion by the type II secretion system"/>
    <property type="evidence" value="ECO:0007669"/>
    <property type="project" value="TreeGrafter"/>
</dbReference>
<keyword evidence="2" id="KW-0238">DNA-binding</keyword>
<comment type="caution">
    <text evidence="2">The sequence shown here is derived from an EMBL/GenBank/DDBJ whole genome shotgun (WGS) entry which is preliminary data.</text>
</comment>
<feature type="domain" description="Helix-hairpin-helix DNA-binding motif class 1" evidence="1">
    <location>
        <begin position="126"/>
        <end position="145"/>
    </location>
</feature>
<dbReference type="InterPro" id="IPR051675">
    <property type="entry name" value="Endo/Exo/Phosphatase_dom_1"/>
</dbReference>
<dbReference type="PANTHER" id="PTHR21180">
    <property type="entry name" value="ENDONUCLEASE/EXONUCLEASE/PHOSPHATASE FAMILY DOMAIN-CONTAINING PROTEIN 1"/>
    <property type="match status" value="1"/>
</dbReference>
<dbReference type="PANTHER" id="PTHR21180:SF32">
    <property type="entry name" value="ENDONUCLEASE_EXONUCLEASE_PHOSPHATASE FAMILY DOMAIN-CONTAINING PROTEIN 1"/>
    <property type="match status" value="1"/>
</dbReference>
<dbReference type="NCBIfam" id="TIGR00426">
    <property type="entry name" value="competence protein ComEA helix-hairpin-helix repeat region"/>
    <property type="match status" value="1"/>
</dbReference>
<dbReference type="InterPro" id="IPR019554">
    <property type="entry name" value="Soluble_ligand-bd"/>
</dbReference>
<dbReference type="SUPFAM" id="SSF47781">
    <property type="entry name" value="RuvA domain 2-like"/>
    <property type="match status" value="1"/>
</dbReference>
<evidence type="ECO:0000313" key="3">
    <source>
        <dbReference type="Proteomes" id="UP000270219"/>
    </source>
</evidence>
<accession>A0A498DEL3</accession>
<feature type="domain" description="Helix-hairpin-helix DNA-binding motif class 1" evidence="1">
    <location>
        <begin position="156"/>
        <end position="175"/>
    </location>
</feature>
<evidence type="ECO:0000313" key="2">
    <source>
        <dbReference type="EMBL" id="RLL48526.1"/>
    </source>
</evidence>
<dbReference type="InterPro" id="IPR004509">
    <property type="entry name" value="Competence_ComEA_HhH"/>
</dbReference>
<dbReference type="GO" id="GO:0003677">
    <property type="term" value="F:DNA binding"/>
    <property type="evidence" value="ECO:0007669"/>
    <property type="project" value="UniProtKB-KW"/>
</dbReference>
<dbReference type="Gene3D" id="1.10.150.310">
    <property type="entry name" value="Tex RuvX-like domain-like"/>
    <property type="match status" value="1"/>
</dbReference>
<organism evidence="2 3">
    <name type="scientific">Oceanobacillus piezotolerans</name>
    <dbReference type="NCBI Taxonomy" id="2448030"/>
    <lineage>
        <taxon>Bacteria</taxon>
        <taxon>Bacillati</taxon>
        <taxon>Bacillota</taxon>
        <taxon>Bacilli</taxon>
        <taxon>Bacillales</taxon>
        <taxon>Bacillaceae</taxon>
        <taxon>Oceanobacillus</taxon>
    </lineage>
</organism>
<dbReference type="OrthoDB" id="9790239at2"/>
<name>A0A498DEL3_9BACI</name>
<dbReference type="GO" id="GO:0015627">
    <property type="term" value="C:type II protein secretion system complex"/>
    <property type="evidence" value="ECO:0007669"/>
    <property type="project" value="TreeGrafter"/>
</dbReference>
<gene>
    <name evidence="2" type="ORF">D8M04_01715</name>
</gene>
<evidence type="ECO:0000259" key="1">
    <source>
        <dbReference type="SMART" id="SM00278"/>
    </source>
</evidence>
<dbReference type="Pfam" id="PF12836">
    <property type="entry name" value="HHH_3"/>
    <property type="match status" value="1"/>
</dbReference>
<dbReference type="Pfam" id="PF10531">
    <property type="entry name" value="SLBB"/>
    <property type="match status" value="1"/>
</dbReference>
<proteinExistence type="predicted"/>
<reference evidence="2 3" key="1">
    <citation type="submission" date="2018-10" db="EMBL/GenBank/DDBJ databases">
        <title>Oceanobacillus sp. YLB-02 draft genome.</title>
        <authorList>
            <person name="Yu L."/>
        </authorList>
    </citation>
    <scope>NUCLEOTIDE SEQUENCE [LARGE SCALE GENOMIC DNA]</scope>
    <source>
        <strain evidence="2 3">YLB-02</strain>
    </source>
</reference>
<dbReference type="Gene3D" id="3.10.560.10">
    <property type="entry name" value="Outer membrane lipoprotein wza domain like"/>
    <property type="match status" value="1"/>
</dbReference>
<sequence>MFFVLTKEEQSIMTEQEVDFPSDIPQDELQSENSPINEDTVLVDVKGEVVNKGVYQVNSNARVNDVISKAGGFTAKADETQVNLAQRVQDEMVIFIPEKGEGTQQIMEGASSTGTDKIRINYATQEEVEKLSGIGPSKAAAIIEHREEHGFFQTADDLLEITGIGEKTVENIKEEIQVP</sequence>